<dbReference type="InterPro" id="IPR029058">
    <property type="entry name" value="AB_hydrolase_fold"/>
</dbReference>
<dbReference type="PANTHER" id="PTHR43798">
    <property type="entry name" value="MONOACYLGLYCEROL LIPASE"/>
    <property type="match status" value="1"/>
</dbReference>
<dbReference type="InterPro" id="IPR002410">
    <property type="entry name" value="Peptidase_S33"/>
</dbReference>
<comment type="caution">
    <text evidence="5">The sequence shown here is derived from an EMBL/GenBank/DDBJ whole genome shotgun (WGS) entry which is preliminary data.</text>
</comment>
<dbReference type="InterPro" id="IPR000073">
    <property type="entry name" value="AB_hydrolase_1"/>
</dbReference>
<feature type="domain" description="AB hydrolase-1" evidence="4">
    <location>
        <begin position="49"/>
        <end position="320"/>
    </location>
</feature>
<dbReference type="PRINTS" id="PR00111">
    <property type="entry name" value="ABHYDROLASE"/>
</dbReference>
<dbReference type="GO" id="GO:0016787">
    <property type="term" value="F:hydrolase activity"/>
    <property type="evidence" value="ECO:0007669"/>
    <property type="project" value="UniProtKB-KW"/>
</dbReference>
<proteinExistence type="inferred from homology"/>
<dbReference type="EMBL" id="JALKFT010000012">
    <property type="protein sequence ID" value="MCK9876839.1"/>
    <property type="molecule type" value="Genomic_DNA"/>
</dbReference>
<evidence type="ECO:0000256" key="3">
    <source>
        <dbReference type="SAM" id="MobiDB-lite"/>
    </source>
</evidence>
<evidence type="ECO:0000256" key="2">
    <source>
        <dbReference type="ARBA" id="ARBA00022801"/>
    </source>
</evidence>
<dbReference type="RefSeq" id="WP_248825150.1">
    <property type="nucleotide sequence ID" value="NZ_JALKFT010000012.1"/>
</dbReference>
<organism evidence="5 6">
    <name type="scientific">Frankia umida</name>
    <dbReference type="NCBI Taxonomy" id="573489"/>
    <lineage>
        <taxon>Bacteria</taxon>
        <taxon>Bacillati</taxon>
        <taxon>Actinomycetota</taxon>
        <taxon>Actinomycetes</taxon>
        <taxon>Frankiales</taxon>
        <taxon>Frankiaceae</taxon>
        <taxon>Frankia</taxon>
    </lineage>
</organism>
<keyword evidence="6" id="KW-1185">Reference proteome</keyword>
<name>A0ABT0JZ75_9ACTN</name>
<keyword evidence="2 5" id="KW-0378">Hydrolase</keyword>
<dbReference type="SUPFAM" id="SSF53474">
    <property type="entry name" value="alpha/beta-Hydrolases"/>
    <property type="match status" value="1"/>
</dbReference>
<dbReference type="PANTHER" id="PTHR43798:SF33">
    <property type="entry name" value="HYDROLASE, PUTATIVE (AFU_ORTHOLOGUE AFUA_2G14860)-RELATED"/>
    <property type="match status" value="1"/>
</dbReference>
<comment type="similarity">
    <text evidence="1">Belongs to the peptidase S33 family.</text>
</comment>
<feature type="region of interest" description="Disordered" evidence="3">
    <location>
        <begin position="179"/>
        <end position="203"/>
    </location>
</feature>
<accession>A0ABT0JZ75</accession>
<dbReference type="Proteomes" id="UP001201873">
    <property type="component" value="Unassembled WGS sequence"/>
</dbReference>
<dbReference type="Gene3D" id="3.40.50.1820">
    <property type="entry name" value="alpha/beta hydrolase"/>
    <property type="match status" value="1"/>
</dbReference>
<sequence>MVDARQWRVPVDGGLDLHVELLTPDSVAVDGPAVAVSPIAGTSGAAGGPMVLVHGIAGSTQDWATVSGDLATRRHVAAYDHRGHGASGWATGGREQYTFDLLLADLALVIDSLGPTPVNLLGHSMGGVIALRYALEHPRRVRSLILVDTAAEPAHVPGPLARRIVAPILERMASAFAGHQHTEPDGPSAADDNLTPGDPHAVDDLAAAQGAGATGGVGAAVDGGGGIEVTEIEMTRSGPTPQQRAADGLGKVDPEALSAFGRELGTYPSLVPGLGEITVPTTVIVGEHDSSLRASARTMADAIPGARLCVIAGADHSPHASRPLAWLTAVDDHFSRIADNPDPVSPTAFARRHRRC</sequence>
<evidence type="ECO:0000313" key="6">
    <source>
        <dbReference type="Proteomes" id="UP001201873"/>
    </source>
</evidence>
<gene>
    <name evidence="5" type="ORF">MXD59_13790</name>
</gene>
<evidence type="ECO:0000259" key="4">
    <source>
        <dbReference type="Pfam" id="PF00561"/>
    </source>
</evidence>
<dbReference type="PRINTS" id="PR00793">
    <property type="entry name" value="PROAMNOPTASE"/>
</dbReference>
<dbReference type="InterPro" id="IPR050266">
    <property type="entry name" value="AB_hydrolase_sf"/>
</dbReference>
<dbReference type="Pfam" id="PF00561">
    <property type="entry name" value="Abhydrolase_1"/>
    <property type="match status" value="1"/>
</dbReference>
<protein>
    <submittedName>
        <fullName evidence="5">Alpha/beta hydrolase</fullName>
    </submittedName>
</protein>
<reference evidence="5 6" key="1">
    <citation type="submission" date="2022-04" db="EMBL/GenBank/DDBJ databases">
        <title>Genome diversity in the genus Frankia.</title>
        <authorList>
            <person name="Carlos-Shanley C."/>
            <person name="Hahn D."/>
        </authorList>
    </citation>
    <scope>NUCLEOTIDE SEQUENCE [LARGE SCALE GENOMIC DNA]</scope>
    <source>
        <strain evidence="5 6">Ag45/Mut15</strain>
    </source>
</reference>
<evidence type="ECO:0000256" key="1">
    <source>
        <dbReference type="ARBA" id="ARBA00010088"/>
    </source>
</evidence>
<evidence type="ECO:0000313" key="5">
    <source>
        <dbReference type="EMBL" id="MCK9876839.1"/>
    </source>
</evidence>